<accession>A0AB35FFL9</accession>
<dbReference type="InterPro" id="IPR011051">
    <property type="entry name" value="RmlC_Cupin_sf"/>
</dbReference>
<sequence length="161" mass="17943">MQISRLDPRDKDGSNQDRAPRMPFYSLWTGANGLSHLATCMLDGFVEKSIGGQAAPMWMREFPEEIETMYFSILPVGWLGEWHESPSPQWVVPLSGRWFIEAQDGSRIEMGPGDIHWGQDIGTASVDGNHGHRSGQLGAQPCIQLMIRFRRPIGTGSACPF</sequence>
<dbReference type="RefSeq" id="WP_221978983.1">
    <property type="nucleotide sequence ID" value="NZ_JAAXQQ010000004.1"/>
</dbReference>
<evidence type="ECO:0000313" key="1">
    <source>
        <dbReference type="EMBL" id="MBY3064533.1"/>
    </source>
</evidence>
<gene>
    <name evidence="1" type="ORF">HFO74_13985</name>
</gene>
<dbReference type="EMBL" id="JAAXQQ010000004">
    <property type="protein sequence ID" value="MBY3064533.1"/>
    <property type="molecule type" value="Genomic_DNA"/>
</dbReference>
<evidence type="ECO:0000313" key="2">
    <source>
        <dbReference type="Proteomes" id="UP000758022"/>
    </source>
</evidence>
<comment type="caution">
    <text evidence="1">The sequence shown here is derived from an EMBL/GenBank/DDBJ whole genome shotgun (WGS) entry which is preliminary data.</text>
</comment>
<dbReference type="Proteomes" id="UP000758022">
    <property type="component" value="Unassembled WGS sequence"/>
</dbReference>
<proteinExistence type="predicted"/>
<name>A0AB35FFL9_9HYPH</name>
<dbReference type="CDD" id="cd07009">
    <property type="entry name" value="cupin_BLL0285-like"/>
    <property type="match status" value="1"/>
</dbReference>
<dbReference type="AlphaFoldDB" id="A0AB35FFL9"/>
<organism evidence="1 2">
    <name type="scientific">Rhizobium laguerreae</name>
    <dbReference type="NCBI Taxonomy" id="1076926"/>
    <lineage>
        <taxon>Bacteria</taxon>
        <taxon>Pseudomonadati</taxon>
        <taxon>Pseudomonadota</taxon>
        <taxon>Alphaproteobacteria</taxon>
        <taxon>Hyphomicrobiales</taxon>
        <taxon>Rhizobiaceae</taxon>
        <taxon>Rhizobium/Agrobacterium group</taxon>
        <taxon>Rhizobium</taxon>
    </lineage>
</organism>
<dbReference type="SUPFAM" id="SSF51182">
    <property type="entry name" value="RmlC-like cupins"/>
    <property type="match status" value="1"/>
</dbReference>
<protein>
    <submittedName>
        <fullName evidence="1">Cupin domain-containing protein</fullName>
    </submittedName>
</protein>
<reference evidence="1" key="1">
    <citation type="submission" date="2020-04" db="EMBL/GenBank/DDBJ databases">
        <title>Global-level population genomics supports evidence of horizontal gene transfer on evolution of Rhizobia in Lentils.</title>
        <authorList>
            <person name="Gai Y."/>
            <person name="Cook D."/>
            <person name="Riely B."/>
        </authorList>
    </citation>
    <scope>NUCLEOTIDE SEQUENCE</scope>
    <source>
        <strain evidence="1">TLR9</strain>
    </source>
</reference>